<dbReference type="InterPro" id="IPR050955">
    <property type="entry name" value="Plant_Biomass_Hydrol_Est"/>
</dbReference>
<feature type="compositionally biased region" description="Basic residues" evidence="3">
    <location>
        <begin position="8"/>
        <end position="17"/>
    </location>
</feature>
<evidence type="ECO:0000256" key="2">
    <source>
        <dbReference type="ARBA" id="ARBA00022801"/>
    </source>
</evidence>
<dbReference type="NCBIfam" id="TIGR01840">
    <property type="entry name" value="esterase_phb"/>
    <property type="match status" value="1"/>
</dbReference>
<dbReference type="RefSeq" id="WP_101459101.1">
    <property type="nucleotide sequence ID" value="NZ_CP025408.1"/>
</dbReference>
<feature type="region of interest" description="Disordered" evidence="3">
    <location>
        <begin position="1"/>
        <end position="82"/>
    </location>
</feature>
<dbReference type="InterPro" id="IPR029058">
    <property type="entry name" value="AB_hydrolase_fold"/>
</dbReference>
<dbReference type="AlphaFoldDB" id="A0A2K9ENZ1"/>
<keyword evidence="1" id="KW-0732">Signal</keyword>
<evidence type="ECO:0000313" key="4">
    <source>
        <dbReference type="EMBL" id="AUH32426.1"/>
    </source>
</evidence>
<evidence type="ECO:0000256" key="1">
    <source>
        <dbReference type="ARBA" id="ARBA00022729"/>
    </source>
</evidence>
<dbReference type="OrthoDB" id="9767239at2"/>
<dbReference type="PANTHER" id="PTHR43037">
    <property type="entry name" value="UNNAMED PRODUCT-RELATED"/>
    <property type="match status" value="1"/>
</dbReference>
<feature type="compositionally biased region" description="Polar residues" evidence="3">
    <location>
        <begin position="62"/>
        <end position="81"/>
    </location>
</feature>
<reference evidence="4 5" key="1">
    <citation type="submission" date="2017-12" db="EMBL/GenBank/DDBJ databases">
        <authorList>
            <person name="Hurst M.R.H."/>
        </authorList>
    </citation>
    <scope>NUCLEOTIDE SEQUENCE [LARGE SCALE GENOMIC DNA]</scope>
    <source>
        <strain evidence="4 5">BM15</strain>
    </source>
</reference>
<evidence type="ECO:0000256" key="3">
    <source>
        <dbReference type="SAM" id="MobiDB-lite"/>
    </source>
</evidence>
<dbReference type="KEGG" id="paro:CUV01_02590"/>
<keyword evidence="5" id="KW-1185">Reference proteome</keyword>
<dbReference type="Proteomes" id="UP000233742">
    <property type="component" value="Chromosome"/>
</dbReference>
<name>A0A2K9ENZ1_9RHOB</name>
<gene>
    <name evidence="4" type="ORF">CUV01_02590</name>
</gene>
<dbReference type="InterPro" id="IPR010126">
    <property type="entry name" value="Esterase_phb"/>
</dbReference>
<dbReference type="PANTHER" id="PTHR43037:SF1">
    <property type="entry name" value="BLL1128 PROTEIN"/>
    <property type="match status" value="1"/>
</dbReference>
<proteinExistence type="predicted"/>
<dbReference type="Gene3D" id="3.40.50.1820">
    <property type="entry name" value="alpha/beta hydrolase"/>
    <property type="match status" value="1"/>
</dbReference>
<organism evidence="4 5">
    <name type="scientific">Paracoccus tegillarcae</name>
    <dbReference type="NCBI Taxonomy" id="1529068"/>
    <lineage>
        <taxon>Bacteria</taxon>
        <taxon>Pseudomonadati</taxon>
        <taxon>Pseudomonadota</taxon>
        <taxon>Alphaproteobacteria</taxon>
        <taxon>Rhodobacterales</taxon>
        <taxon>Paracoccaceae</taxon>
        <taxon>Paracoccus</taxon>
    </lineage>
</organism>
<sequence length="371" mass="40318">MYNPFKRAQSKVKRQIRRNTAAAVASMFEPFRPPKPKTKRKTTKTAKPATKTATKPRARASKASQTAKTPATSRAKTTTPRGASFKRGVHVCEFGQRSFNLYTPVSAKTATGPLPLLVMLHGCGQTPDDFARGTGMNVLAEEFGFLVVYPAQERRTQIYRCWNWYKRDDQGRGQGEPALIASLTRRVIAENDIDPAKVYIAGLSAGASASLIIASAYPDIFAAVGAHSGLPVGAAHDERSAIVAMQHGAPGDRNLVPMPTINFHGGSDKVVHPRNGRFVASRALEPYSHLPKSEKTGRVPGGRKYVKTMHRIGKGRSFVEQWVIADSGHAWSGGNAAGSYTDPDGPDASRAMVRFFLRHRTTVKRRSAAPA</sequence>
<dbReference type="Pfam" id="PF10503">
    <property type="entry name" value="Esterase_PHB"/>
    <property type="match status" value="1"/>
</dbReference>
<protein>
    <submittedName>
        <fullName evidence="4">PHB depolymerase esterase</fullName>
    </submittedName>
</protein>
<accession>A0A2K9ENZ1</accession>
<dbReference type="GO" id="GO:0005576">
    <property type="term" value="C:extracellular region"/>
    <property type="evidence" value="ECO:0007669"/>
    <property type="project" value="InterPro"/>
</dbReference>
<dbReference type="EMBL" id="CP025408">
    <property type="protein sequence ID" value="AUH32426.1"/>
    <property type="molecule type" value="Genomic_DNA"/>
</dbReference>
<dbReference type="GO" id="GO:0016787">
    <property type="term" value="F:hydrolase activity"/>
    <property type="evidence" value="ECO:0007669"/>
    <property type="project" value="UniProtKB-KW"/>
</dbReference>
<keyword evidence="2" id="KW-0378">Hydrolase</keyword>
<dbReference type="SUPFAM" id="SSF53474">
    <property type="entry name" value="alpha/beta-Hydrolases"/>
    <property type="match status" value="1"/>
</dbReference>
<evidence type="ECO:0000313" key="5">
    <source>
        <dbReference type="Proteomes" id="UP000233742"/>
    </source>
</evidence>
<feature type="compositionally biased region" description="Basic residues" evidence="3">
    <location>
        <begin position="34"/>
        <end position="44"/>
    </location>
</feature>